<sequence length="320" mass="37748">MSLVGTKRAKTSSDEEYELESRQNATSSRERARKHRQRKKEYYQRLEKRNLELQEQVDQLRCEIAKLKQDREDQEQEEFGRTSEHVQVQQNLKNFEEVKLPEISKLLNLINGTTNSENSLINENKPENGLCTRKEDSNEYLPGINVEKIPILRKHFQEILDNILTVEGQIAIVVFDNVSISKFIKIANSERKKFMKRKEEDPVMKQILETKISKRLINFVREHGKDYMKILQDIRKAVRKLVYVRNKIFFLKNKIKELESKANFSNNFPLSLEDQTKILKAMSDLKKKGVLDYMSLWHIPKRDPHKEFGSDIEISDPENA</sequence>
<reference evidence="3" key="1">
    <citation type="submission" date="2023-07" db="EMBL/GenBank/DDBJ databases">
        <authorList>
            <consortium name="AG Swart"/>
            <person name="Singh M."/>
            <person name="Singh A."/>
            <person name="Seah K."/>
            <person name="Emmerich C."/>
        </authorList>
    </citation>
    <scope>NUCLEOTIDE SEQUENCE</scope>
    <source>
        <strain evidence="3">DP1</strain>
    </source>
</reference>
<dbReference type="GO" id="GO:0003700">
    <property type="term" value="F:DNA-binding transcription factor activity"/>
    <property type="evidence" value="ECO:0007669"/>
    <property type="project" value="InterPro"/>
</dbReference>
<organism evidence="3 4">
    <name type="scientific">Euplotes crassus</name>
    <dbReference type="NCBI Taxonomy" id="5936"/>
    <lineage>
        <taxon>Eukaryota</taxon>
        <taxon>Sar</taxon>
        <taxon>Alveolata</taxon>
        <taxon>Ciliophora</taxon>
        <taxon>Intramacronucleata</taxon>
        <taxon>Spirotrichea</taxon>
        <taxon>Hypotrichia</taxon>
        <taxon>Euplotida</taxon>
        <taxon>Euplotidae</taxon>
        <taxon>Moneuplotes</taxon>
    </lineage>
</organism>
<dbReference type="CDD" id="cd14686">
    <property type="entry name" value="bZIP"/>
    <property type="match status" value="1"/>
</dbReference>
<evidence type="ECO:0000256" key="1">
    <source>
        <dbReference type="SAM" id="MobiDB-lite"/>
    </source>
</evidence>
<dbReference type="AlphaFoldDB" id="A0AAD2CY44"/>
<accession>A0AAD2CY44</accession>
<dbReference type="EMBL" id="CAMPGE010014970">
    <property type="protein sequence ID" value="CAI2373613.1"/>
    <property type="molecule type" value="Genomic_DNA"/>
</dbReference>
<evidence type="ECO:0000313" key="4">
    <source>
        <dbReference type="Proteomes" id="UP001295684"/>
    </source>
</evidence>
<dbReference type="PROSITE" id="PS50217">
    <property type="entry name" value="BZIP"/>
    <property type="match status" value="1"/>
</dbReference>
<keyword evidence="4" id="KW-1185">Reference proteome</keyword>
<dbReference type="Pfam" id="PF07716">
    <property type="entry name" value="bZIP_2"/>
    <property type="match status" value="1"/>
</dbReference>
<name>A0AAD2CY44_EUPCR</name>
<dbReference type="InterPro" id="IPR004827">
    <property type="entry name" value="bZIP"/>
</dbReference>
<dbReference type="Proteomes" id="UP001295684">
    <property type="component" value="Unassembled WGS sequence"/>
</dbReference>
<evidence type="ECO:0000259" key="2">
    <source>
        <dbReference type="PROSITE" id="PS50217"/>
    </source>
</evidence>
<feature type="domain" description="BZIP" evidence="2">
    <location>
        <begin position="18"/>
        <end position="70"/>
    </location>
</feature>
<proteinExistence type="predicted"/>
<gene>
    <name evidence="3" type="ORF">ECRASSUSDP1_LOCUS14959</name>
</gene>
<protein>
    <recommendedName>
        <fullName evidence="2">BZIP domain-containing protein</fullName>
    </recommendedName>
</protein>
<feature type="region of interest" description="Disordered" evidence="1">
    <location>
        <begin position="1"/>
        <end position="41"/>
    </location>
</feature>
<comment type="caution">
    <text evidence="3">The sequence shown here is derived from an EMBL/GenBank/DDBJ whole genome shotgun (WGS) entry which is preliminary data.</text>
</comment>
<evidence type="ECO:0000313" key="3">
    <source>
        <dbReference type="EMBL" id="CAI2373613.1"/>
    </source>
</evidence>